<dbReference type="RefSeq" id="WP_046927581.1">
    <property type="nucleotide sequence ID" value="NZ_JBIAXE010000009.1"/>
</dbReference>
<dbReference type="Pfam" id="PF12680">
    <property type="entry name" value="SnoaL_2"/>
    <property type="match status" value="1"/>
</dbReference>
<dbReference type="Gene3D" id="3.10.450.50">
    <property type="match status" value="1"/>
</dbReference>
<reference evidence="3" key="1">
    <citation type="submission" date="2015-07" db="EMBL/GenBank/DDBJ databases">
        <authorList>
            <person name="Ju K.-S."/>
            <person name="Doroghazi J.R."/>
            <person name="Metcalf W.W."/>
        </authorList>
    </citation>
    <scope>NUCLEOTIDE SEQUENCE [LARGE SCALE GENOMIC DNA]</scope>
    <source>
        <strain evidence="3">NRRL ISP-5002</strain>
    </source>
</reference>
<protein>
    <recommendedName>
        <fullName evidence="1">SnoaL-like domain-containing protein</fullName>
    </recommendedName>
</protein>
<keyword evidence="3" id="KW-1185">Reference proteome</keyword>
<feature type="domain" description="SnoaL-like" evidence="1">
    <location>
        <begin position="10"/>
        <end position="103"/>
    </location>
</feature>
<dbReference type="Proteomes" id="UP000037982">
    <property type="component" value="Unassembled WGS sequence"/>
</dbReference>
<dbReference type="AlphaFoldDB" id="A0A0N0H002"/>
<evidence type="ECO:0000259" key="1">
    <source>
        <dbReference type="Pfam" id="PF12680"/>
    </source>
</evidence>
<evidence type="ECO:0000313" key="2">
    <source>
        <dbReference type="EMBL" id="KPC63199.1"/>
    </source>
</evidence>
<sequence length="108" mass="11804">MPTLPLPAPVESALRAANSDDVEGFLALFTEDGVVTDWGREFRGRDGIREWCKAEFIGRKVTLEPMAVWREGHKATVSLRVGGSSDTGPSDIAFTLEGDRIARMELIG</sequence>
<name>A0A0N0H002_9ACTN</name>
<dbReference type="EMBL" id="LGKG01000134">
    <property type="protein sequence ID" value="KPC63199.1"/>
    <property type="molecule type" value="Genomic_DNA"/>
</dbReference>
<evidence type="ECO:0000313" key="3">
    <source>
        <dbReference type="Proteomes" id="UP000037982"/>
    </source>
</evidence>
<comment type="caution">
    <text evidence="2">The sequence shown here is derived from an EMBL/GenBank/DDBJ whole genome shotgun (WGS) entry which is preliminary data.</text>
</comment>
<proteinExistence type="predicted"/>
<accession>A0A0N0H002</accession>
<dbReference type="InterPro" id="IPR037401">
    <property type="entry name" value="SnoaL-like"/>
</dbReference>
<dbReference type="PATRIC" id="fig|66876.3.peg.3493"/>
<dbReference type="SUPFAM" id="SSF54427">
    <property type="entry name" value="NTF2-like"/>
    <property type="match status" value="1"/>
</dbReference>
<gene>
    <name evidence="2" type="ORF">ADL29_15930</name>
</gene>
<dbReference type="InterPro" id="IPR032710">
    <property type="entry name" value="NTF2-like_dom_sf"/>
</dbReference>
<organism evidence="2 3">
    <name type="scientific">Streptomyces chattanoogensis</name>
    <dbReference type="NCBI Taxonomy" id="66876"/>
    <lineage>
        <taxon>Bacteria</taxon>
        <taxon>Bacillati</taxon>
        <taxon>Actinomycetota</taxon>
        <taxon>Actinomycetes</taxon>
        <taxon>Kitasatosporales</taxon>
        <taxon>Streptomycetaceae</taxon>
        <taxon>Streptomyces</taxon>
    </lineage>
</organism>